<keyword evidence="9" id="KW-1185">Reference proteome</keyword>
<evidence type="ECO:0000313" key="8">
    <source>
        <dbReference type="EMBL" id="KNC85806.1"/>
    </source>
</evidence>
<evidence type="ECO:0000313" key="9">
    <source>
        <dbReference type="Proteomes" id="UP000054560"/>
    </source>
</evidence>
<dbReference type="PANTHER" id="PTHR30003">
    <property type="entry name" value="L-LACTATE PERMEASE"/>
    <property type="match status" value="1"/>
</dbReference>
<name>A0A0L0GA99_9EUKA</name>
<feature type="transmembrane region" description="Helical" evidence="7">
    <location>
        <begin position="289"/>
        <end position="309"/>
    </location>
</feature>
<comment type="subcellular location">
    <subcellularLocation>
        <location evidence="1">Cell membrane</location>
        <topology evidence="1">Multi-pass membrane protein</topology>
    </subcellularLocation>
</comment>
<dbReference type="RefSeq" id="XP_014159708.1">
    <property type="nucleotide sequence ID" value="XM_014304233.1"/>
</dbReference>
<evidence type="ECO:0000256" key="1">
    <source>
        <dbReference type="ARBA" id="ARBA00004651"/>
    </source>
</evidence>
<reference evidence="8 9" key="1">
    <citation type="submission" date="2011-02" db="EMBL/GenBank/DDBJ databases">
        <title>The Genome Sequence of Sphaeroforma arctica JP610.</title>
        <authorList>
            <consortium name="The Broad Institute Genome Sequencing Platform"/>
            <person name="Russ C."/>
            <person name="Cuomo C."/>
            <person name="Young S.K."/>
            <person name="Zeng Q."/>
            <person name="Gargeya S."/>
            <person name="Alvarado L."/>
            <person name="Berlin A."/>
            <person name="Chapman S.B."/>
            <person name="Chen Z."/>
            <person name="Freedman E."/>
            <person name="Gellesch M."/>
            <person name="Goldberg J."/>
            <person name="Griggs A."/>
            <person name="Gujja S."/>
            <person name="Heilman E."/>
            <person name="Heiman D."/>
            <person name="Howarth C."/>
            <person name="Mehta T."/>
            <person name="Neiman D."/>
            <person name="Pearson M."/>
            <person name="Roberts A."/>
            <person name="Saif S."/>
            <person name="Shea T."/>
            <person name="Shenoy N."/>
            <person name="Sisk P."/>
            <person name="Stolte C."/>
            <person name="Sykes S."/>
            <person name="White J."/>
            <person name="Yandava C."/>
            <person name="Burger G."/>
            <person name="Gray M.W."/>
            <person name="Holland P.W.H."/>
            <person name="King N."/>
            <person name="Lang F.B.F."/>
            <person name="Roger A.J."/>
            <person name="Ruiz-Trillo I."/>
            <person name="Haas B."/>
            <person name="Nusbaum C."/>
            <person name="Birren B."/>
        </authorList>
    </citation>
    <scope>NUCLEOTIDE SEQUENCE [LARGE SCALE GENOMIC DNA]</scope>
    <source>
        <strain evidence="8 9">JP610</strain>
    </source>
</reference>
<dbReference type="OrthoDB" id="2266445at2759"/>
<dbReference type="InterPro" id="IPR003804">
    <property type="entry name" value="Lactate_perm"/>
</dbReference>
<organism evidence="8 9">
    <name type="scientific">Sphaeroforma arctica JP610</name>
    <dbReference type="NCBI Taxonomy" id="667725"/>
    <lineage>
        <taxon>Eukaryota</taxon>
        <taxon>Ichthyosporea</taxon>
        <taxon>Ichthyophonida</taxon>
        <taxon>Sphaeroforma</taxon>
    </lineage>
</organism>
<evidence type="ECO:0000256" key="7">
    <source>
        <dbReference type="SAM" id="Phobius"/>
    </source>
</evidence>
<dbReference type="GeneID" id="25902535"/>
<evidence type="ECO:0000256" key="5">
    <source>
        <dbReference type="ARBA" id="ARBA00022989"/>
    </source>
</evidence>
<dbReference type="EMBL" id="KQ241683">
    <property type="protein sequence ID" value="KNC85806.1"/>
    <property type="molecule type" value="Genomic_DNA"/>
</dbReference>
<dbReference type="Pfam" id="PF02652">
    <property type="entry name" value="Lactate_perm"/>
    <property type="match status" value="1"/>
</dbReference>
<dbReference type="Proteomes" id="UP000054560">
    <property type="component" value="Unassembled WGS sequence"/>
</dbReference>
<evidence type="ECO:0000256" key="6">
    <source>
        <dbReference type="ARBA" id="ARBA00023136"/>
    </source>
</evidence>
<evidence type="ECO:0008006" key="10">
    <source>
        <dbReference type="Google" id="ProtNLM"/>
    </source>
</evidence>
<gene>
    <name evidence="8" type="ORF">SARC_02031</name>
</gene>
<dbReference type="GO" id="GO:0015129">
    <property type="term" value="F:lactate transmembrane transporter activity"/>
    <property type="evidence" value="ECO:0007669"/>
    <property type="project" value="InterPro"/>
</dbReference>
<feature type="transmembrane region" description="Helical" evidence="7">
    <location>
        <begin position="173"/>
        <end position="192"/>
    </location>
</feature>
<dbReference type="AlphaFoldDB" id="A0A0L0GA99"/>
<evidence type="ECO:0000256" key="3">
    <source>
        <dbReference type="ARBA" id="ARBA00022475"/>
    </source>
</evidence>
<accession>A0A0L0GA99</accession>
<dbReference type="STRING" id="667725.A0A0L0GA99"/>
<feature type="transmembrane region" description="Helical" evidence="7">
    <location>
        <begin position="16"/>
        <end position="37"/>
    </location>
</feature>
<feature type="transmembrane region" description="Helical" evidence="7">
    <location>
        <begin position="248"/>
        <end position="268"/>
    </location>
</feature>
<keyword evidence="5 7" id="KW-1133">Transmembrane helix</keyword>
<sequence length="441" mass="48240">MISMILLSIFTYEFPTLLGGIIGSAVTAVLVTFRIGLKDVDPDDMGEEWQMINKKGSLYLAFLEGNKQSISETAESNVNLAESKLEMENPEYQPSDSTSRRLSFASFTSHISAVTSAITTATAVKSAFAKDAEVDDQGSVLEESEIERLTFTDDREDDAPVFELKPRERGMKYVLAMLGRTLPITGTVALLITTRLPMIPLKELLTATETYAGVQLGTFMWFQISPNLVMLFQKILTDDTVNSKYETLYIPGLIPFFVISWLACMVYWKDMRSMRTNPFSEILSLARRVTGAAVALLGGLMLVGLIRNGGYYSPAYLLGSIISGWVEEFWIIIAPFLGALGSFFSGSTAVSNLTFGEVQYVAAVSAGYNPTTILALQVFGASMGNAICINNVIAARTVMGVTEIGEGKFIAKTGPVVIIGISWTTLFMYLCFVLPGQFSMF</sequence>
<proteinExistence type="predicted"/>
<feature type="transmembrane region" description="Helical" evidence="7">
    <location>
        <begin position="416"/>
        <end position="438"/>
    </location>
</feature>
<keyword evidence="3" id="KW-1003">Cell membrane</keyword>
<keyword evidence="2" id="KW-0813">Transport</keyword>
<evidence type="ECO:0000256" key="2">
    <source>
        <dbReference type="ARBA" id="ARBA00022448"/>
    </source>
</evidence>
<dbReference type="GO" id="GO:0005886">
    <property type="term" value="C:plasma membrane"/>
    <property type="evidence" value="ECO:0007669"/>
    <property type="project" value="UniProtKB-SubCell"/>
</dbReference>
<dbReference type="PANTHER" id="PTHR30003:SF0">
    <property type="entry name" value="GLYCOLATE PERMEASE GLCA-RELATED"/>
    <property type="match status" value="1"/>
</dbReference>
<dbReference type="GO" id="GO:0015295">
    <property type="term" value="F:solute:proton symporter activity"/>
    <property type="evidence" value="ECO:0007669"/>
    <property type="project" value="TreeGrafter"/>
</dbReference>
<keyword evidence="4 7" id="KW-0812">Transmembrane</keyword>
<protein>
    <recommendedName>
        <fullName evidence="10">L-lactate permease</fullName>
    </recommendedName>
</protein>
<dbReference type="eggNOG" id="ENOG502QSN6">
    <property type="taxonomic scope" value="Eukaryota"/>
</dbReference>
<evidence type="ECO:0000256" key="4">
    <source>
        <dbReference type="ARBA" id="ARBA00022692"/>
    </source>
</evidence>
<keyword evidence="6 7" id="KW-0472">Membrane</keyword>